<dbReference type="InterPro" id="IPR022935">
    <property type="entry name" value="ClpS"/>
</dbReference>
<keyword evidence="3" id="KW-0378">Hydrolase</keyword>
<dbReference type="NCBIfam" id="NF000672">
    <property type="entry name" value="PRK00033.1-5"/>
    <property type="match status" value="1"/>
</dbReference>
<dbReference type="FunFam" id="3.30.1390.10:FF:000002">
    <property type="entry name" value="ATP-dependent Clp protease adapter protein ClpS"/>
    <property type="match status" value="1"/>
</dbReference>
<reference evidence="3" key="1">
    <citation type="journal article" date="2007" name="J. Bacteriol.">
        <title>Comparative genome analysis of four magnetotactic bacteria reveals a complex set of group-specific genes implicated in magnetosome biomineralization and function.</title>
        <authorList>
            <person name="Richter M."/>
            <person name="Kube M."/>
            <person name="Bazylinski D.A."/>
            <person name="Lombardot T."/>
            <person name="Gloeckner F.O."/>
            <person name="Reinhardt R."/>
            <person name="Schueler D."/>
        </authorList>
    </citation>
    <scope>NUCLEOTIDE SEQUENCE</scope>
    <source>
        <strain evidence="3">MSR-1</strain>
    </source>
</reference>
<dbReference type="SUPFAM" id="SSF54736">
    <property type="entry name" value="ClpS-like"/>
    <property type="match status" value="1"/>
</dbReference>
<dbReference type="PANTHER" id="PTHR33473:SF19">
    <property type="entry name" value="ATP-DEPENDENT CLP PROTEASE ADAPTER PROTEIN CLPS"/>
    <property type="match status" value="1"/>
</dbReference>
<dbReference type="PANTHER" id="PTHR33473">
    <property type="entry name" value="ATP-DEPENDENT CLP PROTEASE ADAPTER PROTEIN CLPS1, CHLOROPLASTIC"/>
    <property type="match status" value="1"/>
</dbReference>
<protein>
    <recommendedName>
        <fullName evidence="1">ATP-dependent Clp protease adapter protein ClpS</fullName>
    </recommendedName>
</protein>
<dbReference type="EMBL" id="CU459003">
    <property type="protein sequence ID" value="CAM75599.1"/>
    <property type="molecule type" value="Genomic_DNA"/>
</dbReference>
<sequence length="146" mass="16927">MRRAVFFFADAKTLFSFCDFAQYDRRVPMGTNLANETMSDHNDDKQNGDNQTGVVIKTRPKTKKPSMYKVLMLNDDYTPMEFVVHVLEHFFNKSREDATRIMLHVHTRGVGICGVYTYEVAETKVTQVMDLARQNQHPLQCTIEKD</sequence>
<comment type="subunit">
    <text evidence="1">Binds to the N-terminal domain of the chaperone ClpA.</text>
</comment>
<dbReference type="GO" id="GO:0006508">
    <property type="term" value="P:proteolysis"/>
    <property type="evidence" value="ECO:0007669"/>
    <property type="project" value="UniProtKB-UniRule"/>
</dbReference>
<dbReference type="InterPro" id="IPR003769">
    <property type="entry name" value="ClpS_core"/>
</dbReference>
<dbReference type="AlphaFoldDB" id="A4TY92"/>
<dbReference type="HAMAP" id="MF_00302">
    <property type="entry name" value="ClpS"/>
    <property type="match status" value="1"/>
</dbReference>
<dbReference type="GO" id="GO:0008233">
    <property type="term" value="F:peptidase activity"/>
    <property type="evidence" value="ECO:0007669"/>
    <property type="project" value="UniProtKB-KW"/>
</dbReference>
<name>A4TY92_9PROT</name>
<comment type="similarity">
    <text evidence="1">Belongs to the ClpS family.</text>
</comment>
<dbReference type="InterPro" id="IPR014719">
    <property type="entry name" value="Ribosomal_bL12_C/ClpS-like"/>
</dbReference>
<gene>
    <name evidence="3" type="primary">clpS2</name>
    <name evidence="1" type="synonym">clpS</name>
    <name evidence="3" type="ORF">MGR_0508</name>
</gene>
<dbReference type="Gene3D" id="3.30.1390.10">
    <property type="match status" value="1"/>
</dbReference>
<organism evidence="3">
    <name type="scientific">Magnetospirillum gryphiswaldense</name>
    <dbReference type="NCBI Taxonomy" id="55518"/>
    <lineage>
        <taxon>Bacteria</taxon>
        <taxon>Pseudomonadati</taxon>
        <taxon>Pseudomonadota</taxon>
        <taxon>Alphaproteobacteria</taxon>
        <taxon>Rhodospirillales</taxon>
        <taxon>Rhodospirillaceae</taxon>
        <taxon>Magnetospirillum</taxon>
    </lineage>
</organism>
<dbReference type="NCBIfam" id="NF000669">
    <property type="entry name" value="PRK00033.1-2"/>
    <property type="match status" value="1"/>
</dbReference>
<proteinExistence type="inferred from homology"/>
<comment type="function">
    <text evidence="1">Involved in the modulation of the specificity of the ClpAP-mediated ATP-dependent protein degradation.</text>
</comment>
<evidence type="ECO:0000313" key="3">
    <source>
        <dbReference type="EMBL" id="CAM75599.1"/>
    </source>
</evidence>
<keyword evidence="3" id="KW-0645">Protease</keyword>
<evidence type="ECO:0000259" key="2">
    <source>
        <dbReference type="Pfam" id="PF02617"/>
    </source>
</evidence>
<feature type="domain" description="Adaptor protein ClpS core" evidence="2">
    <location>
        <begin position="63"/>
        <end position="142"/>
    </location>
</feature>
<accession>A4TY92</accession>
<evidence type="ECO:0000256" key="1">
    <source>
        <dbReference type="HAMAP-Rule" id="MF_00302"/>
    </source>
</evidence>
<dbReference type="GO" id="GO:0030163">
    <property type="term" value="P:protein catabolic process"/>
    <property type="evidence" value="ECO:0007669"/>
    <property type="project" value="InterPro"/>
</dbReference>
<dbReference type="Pfam" id="PF02617">
    <property type="entry name" value="ClpS"/>
    <property type="match status" value="1"/>
</dbReference>